<proteinExistence type="predicted"/>
<evidence type="ECO:0000313" key="2">
    <source>
        <dbReference type="Proteomes" id="UP000065151"/>
    </source>
</evidence>
<evidence type="ECO:0000313" key="1">
    <source>
        <dbReference type="EMBL" id="ALV40641.1"/>
    </source>
</evidence>
<gene>
    <name evidence="1" type="ORF">AU252_05210</name>
</gene>
<name>A0A0U3R613_9MICC</name>
<reference evidence="1 2" key="1">
    <citation type="submission" date="2015-12" db="EMBL/GenBank/DDBJ databases">
        <authorList>
            <person name="Shamseldin A."/>
            <person name="Moawad H."/>
            <person name="Abd El-Rahim W.M."/>
            <person name="Sadowsky M.J."/>
        </authorList>
    </citation>
    <scope>NUCLEOTIDE SEQUENCE [LARGE SCALE GENOMIC DNA]</scope>
    <source>
        <strain evidence="1 2">Ar51</strain>
    </source>
</reference>
<dbReference type="AlphaFoldDB" id="A0A0U3R613"/>
<accession>A0A0U3R613</accession>
<dbReference type="EMBL" id="CP013747">
    <property type="protein sequence ID" value="ALV40641.1"/>
    <property type="molecule type" value="Genomic_DNA"/>
</dbReference>
<dbReference type="KEGG" id="psul:AU252_05210"/>
<dbReference type="Proteomes" id="UP000065151">
    <property type="component" value="Chromosome"/>
</dbReference>
<organism evidence="1">
    <name type="scientific">Pseudarthrobacter sulfonivorans</name>
    <dbReference type="NCBI Taxonomy" id="121292"/>
    <lineage>
        <taxon>Bacteria</taxon>
        <taxon>Bacillati</taxon>
        <taxon>Actinomycetota</taxon>
        <taxon>Actinomycetes</taxon>
        <taxon>Micrococcales</taxon>
        <taxon>Micrococcaceae</taxon>
        <taxon>Pseudarthrobacter</taxon>
    </lineage>
</organism>
<sequence>MSHSEVNARYDEVTEKIRRRYEVSLGDPEAPDVKEHKIVHLVEGLLITDEMKLPGVRIYGTKNRPGGLDARNLMHETLDALLWPDTAP</sequence>
<dbReference type="STRING" id="121292.AU252_05210"/>
<protein>
    <submittedName>
        <fullName evidence="1">Uncharacterized protein</fullName>
    </submittedName>
</protein>